<dbReference type="InterPro" id="IPR043154">
    <property type="entry name" value="Sec-1-like_dom1"/>
</dbReference>
<comment type="caution">
    <text evidence="2">The sequence shown here is derived from an EMBL/GenBank/DDBJ whole genome shotgun (WGS) entry which is preliminary data.</text>
</comment>
<dbReference type="InterPro" id="IPR043155">
    <property type="entry name" value="VPS33_dom3b"/>
</dbReference>
<gene>
    <name evidence="2" type="ORF">PACLA_8A012963</name>
</gene>
<proteinExistence type="inferred from homology"/>
<sequence>SAQGGVTVWCEVNQNAEKQDLVIDQSLMKPFDRIAGATFLKEHGVDKIFKLERTKPNVCCDSQIYIVRPSMTQAKLISDHINADKNSGIKRTYKVIFVPKKFYVCEMILEQEGVYGDVIMEELTVDFIPMDSDVLSMEIPDFFRDYFLEGDQHWLGTISRAIMTLQTIFGTIPNVYGIGNFAKLVSNMLEAMGKDKSEFTPADGPEIDTLFLIDRDVDYVTPLCSQVTYEGLVDDIFEIKSGMVVFDQSVTGTDKTMTMLLNSNDEIYKEIRDRHFTNVFGFLSLKAKQLQVGYDIPNITGTTEYFYKIQSNGVTVVLNSFFNRIVFIWNNLSPIIHSSFDVNWSSACKINHFPLYRSLQLMCLMSVTRSGLDSKVYKSLRQQLLQTYGHQHLVDLFNLKKLGIFTENDKRNNFRNLNKRLNLVPKSGETIDLNIPTDMAYVFGGSYAPLSCKLVEQVYSRGGFLGLEEVTKLLGETFHTRRGTSNRASSTAQNKKKVILVFFLGGCTYSEITSLRFLAKQRGWKIIIATTSFTNSKRLLESVQDVL</sequence>
<dbReference type="InterPro" id="IPR001619">
    <property type="entry name" value="Sec1-like"/>
</dbReference>
<dbReference type="InterPro" id="IPR036045">
    <property type="entry name" value="Sec1-like_sf"/>
</dbReference>
<dbReference type="OrthoDB" id="10262528at2759"/>
<dbReference type="AlphaFoldDB" id="A0A6S7IJP5"/>
<accession>A0A6S7IJP5</accession>
<dbReference type="GO" id="GO:0016192">
    <property type="term" value="P:vesicle-mediated transport"/>
    <property type="evidence" value="ECO:0007669"/>
    <property type="project" value="InterPro"/>
</dbReference>
<organism evidence="2 3">
    <name type="scientific">Paramuricea clavata</name>
    <name type="common">Red gorgonian</name>
    <name type="synonym">Violescent sea-whip</name>
    <dbReference type="NCBI Taxonomy" id="317549"/>
    <lineage>
        <taxon>Eukaryota</taxon>
        <taxon>Metazoa</taxon>
        <taxon>Cnidaria</taxon>
        <taxon>Anthozoa</taxon>
        <taxon>Octocorallia</taxon>
        <taxon>Malacalcyonacea</taxon>
        <taxon>Plexauridae</taxon>
        <taxon>Paramuricea</taxon>
    </lineage>
</organism>
<evidence type="ECO:0000313" key="2">
    <source>
        <dbReference type="EMBL" id="CAB4006211.1"/>
    </source>
</evidence>
<dbReference type="InterPro" id="IPR027482">
    <property type="entry name" value="Sec1-like_dom2"/>
</dbReference>
<evidence type="ECO:0000313" key="3">
    <source>
        <dbReference type="Proteomes" id="UP001152795"/>
    </source>
</evidence>
<dbReference type="EMBL" id="CACRXK020005446">
    <property type="protein sequence ID" value="CAB4006211.1"/>
    <property type="molecule type" value="Genomic_DNA"/>
</dbReference>
<comment type="similarity">
    <text evidence="1">Belongs to the STXBP/unc-18/SEC1 family.</text>
</comment>
<feature type="non-terminal residue" evidence="2">
    <location>
        <position position="1"/>
    </location>
</feature>
<name>A0A6S7IJP5_PARCT</name>
<reference evidence="2" key="1">
    <citation type="submission" date="2020-04" db="EMBL/GenBank/DDBJ databases">
        <authorList>
            <person name="Alioto T."/>
            <person name="Alioto T."/>
            <person name="Gomez Garrido J."/>
        </authorList>
    </citation>
    <scope>NUCLEOTIDE SEQUENCE</scope>
    <source>
        <strain evidence="2">A484AB</strain>
    </source>
</reference>
<dbReference type="Gene3D" id="1.25.40.850">
    <property type="match status" value="1"/>
</dbReference>
<dbReference type="Gene3D" id="3.40.50.1910">
    <property type="match status" value="2"/>
</dbReference>
<dbReference type="SUPFAM" id="SSF56815">
    <property type="entry name" value="Sec1/munc18-like (SM) proteins"/>
    <property type="match status" value="1"/>
</dbReference>
<dbReference type="Gene3D" id="3.40.50.2060">
    <property type="match status" value="1"/>
</dbReference>
<dbReference type="Proteomes" id="UP001152795">
    <property type="component" value="Unassembled WGS sequence"/>
</dbReference>
<evidence type="ECO:0000256" key="1">
    <source>
        <dbReference type="ARBA" id="ARBA00009884"/>
    </source>
</evidence>
<protein>
    <submittedName>
        <fullName evidence="2">Vacuolar sorting-associated 33B-like</fullName>
    </submittedName>
</protein>
<dbReference type="PANTHER" id="PTHR11679">
    <property type="entry name" value="VESICLE PROTEIN SORTING-ASSOCIATED"/>
    <property type="match status" value="1"/>
</dbReference>
<keyword evidence="3" id="KW-1185">Reference proteome</keyword>
<dbReference type="Pfam" id="PF00995">
    <property type="entry name" value="Sec1"/>
    <property type="match status" value="2"/>
</dbReference>